<feature type="region of interest" description="Disordered" evidence="1">
    <location>
        <begin position="674"/>
        <end position="735"/>
    </location>
</feature>
<dbReference type="RefSeq" id="XP_002672358.1">
    <property type="nucleotide sequence ID" value="XM_002672312.1"/>
</dbReference>
<feature type="region of interest" description="Disordered" evidence="1">
    <location>
        <begin position="86"/>
        <end position="123"/>
    </location>
</feature>
<feature type="compositionally biased region" description="Low complexity" evidence="1">
    <location>
        <begin position="222"/>
        <end position="233"/>
    </location>
</feature>
<dbReference type="Proteomes" id="UP000006671">
    <property type="component" value="Unassembled WGS sequence"/>
</dbReference>
<dbReference type="EMBL" id="GG738898">
    <property type="protein sequence ID" value="EFC39614.1"/>
    <property type="molecule type" value="Genomic_DNA"/>
</dbReference>
<organism evidence="3">
    <name type="scientific">Naegleria gruberi</name>
    <name type="common">Amoeba</name>
    <dbReference type="NCBI Taxonomy" id="5762"/>
    <lineage>
        <taxon>Eukaryota</taxon>
        <taxon>Discoba</taxon>
        <taxon>Heterolobosea</taxon>
        <taxon>Tetramitia</taxon>
        <taxon>Eutetramitia</taxon>
        <taxon>Vahlkampfiidae</taxon>
        <taxon>Naegleria</taxon>
    </lineage>
</organism>
<feature type="region of interest" description="Disordered" evidence="1">
    <location>
        <begin position="522"/>
        <end position="541"/>
    </location>
</feature>
<feature type="compositionally biased region" description="Polar residues" evidence="1">
    <location>
        <begin position="711"/>
        <end position="732"/>
    </location>
</feature>
<proteinExistence type="predicted"/>
<feature type="compositionally biased region" description="Polar residues" evidence="1">
    <location>
        <begin position="679"/>
        <end position="697"/>
    </location>
</feature>
<name>D2VU23_NAEGR</name>
<feature type="compositionally biased region" description="Acidic residues" evidence="1">
    <location>
        <begin position="160"/>
        <end position="171"/>
    </location>
</feature>
<gene>
    <name evidence="2" type="ORF">NAEGRDRAFT_72637</name>
</gene>
<dbReference type="VEuPathDB" id="AmoebaDB:NAEGRDRAFT_72637"/>
<dbReference type="InParanoid" id="D2VU23"/>
<feature type="compositionally biased region" description="Low complexity" evidence="1">
    <location>
        <begin position="86"/>
        <end position="95"/>
    </location>
</feature>
<keyword evidence="3" id="KW-1185">Reference proteome</keyword>
<dbReference type="KEGG" id="ngr:NAEGRDRAFT_72637"/>
<feature type="compositionally biased region" description="Polar residues" evidence="1">
    <location>
        <begin position="523"/>
        <end position="541"/>
    </location>
</feature>
<feature type="compositionally biased region" description="Basic and acidic residues" evidence="1">
    <location>
        <begin position="101"/>
        <end position="115"/>
    </location>
</feature>
<dbReference type="AlphaFoldDB" id="D2VU23"/>
<evidence type="ECO:0000256" key="1">
    <source>
        <dbReference type="SAM" id="MobiDB-lite"/>
    </source>
</evidence>
<reference evidence="2 3" key="1">
    <citation type="journal article" date="2010" name="Cell">
        <title>The genome of Naegleria gruberi illuminates early eukaryotic versatility.</title>
        <authorList>
            <person name="Fritz-Laylin L.K."/>
            <person name="Prochnik S.E."/>
            <person name="Ginger M.L."/>
            <person name="Dacks J.B."/>
            <person name="Carpenter M.L."/>
            <person name="Field M.C."/>
            <person name="Kuo A."/>
            <person name="Paredez A."/>
            <person name="Chapman J."/>
            <person name="Pham J."/>
            <person name="Shu S."/>
            <person name="Neupane R."/>
            <person name="Cipriano M."/>
            <person name="Mancuso J."/>
            <person name="Tu H."/>
            <person name="Salamov A."/>
            <person name="Lindquist E."/>
            <person name="Shapiro H."/>
            <person name="Lucas S."/>
            <person name="Grigoriev I.V."/>
            <person name="Cande W.Z."/>
            <person name="Fulton C."/>
            <person name="Rokhsar D.S."/>
            <person name="Dawson S.C."/>
        </authorList>
    </citation>
    <scope>NUCLEOTIDE SEQUENCE [LARGE SCALE GENOMIC DNA]</scope>
    <source>
        <strain evidence="2 3">NEG-M</strain>
    </source>
</reference>
<dbReference type="OrthoDB" id="10417253at2759"/>
<accession>D2VU23</accession>
<dbReference type="GeneID" id="8855781"/>
<feature type="region of interest" description="Disordered" evidence="1">
    <location>
        <begin position="156"/>
        <end position="233"/>
    </location>
</feature>
<protein>
    <submittedName>
        <fullName evidence="2">Uncharacterized protein</fullName>
    </submittedName>
</protein>
<evidence type="ECO:0000313" key="3">
    <source>
        <dbReference type="Proteomes" id="UP000006671"/>
    </source>
</evidence>
<evidence type="ECO:0000313" key="2">
    <source>
        <dbReference type="EMBL" id="EFC39614.1"/>
    </source>
</evidence>
<sequence>MNQSESSSVLCFRPSNHDTMMRNISNDNDEKLSNSQHHPTTIIDNCASILPQQKKKNNVPTTTTISDNQANSPANNTIFITTTTSTSTTTTTNNNESVDNNNKHCPDDKQLHHQQDNGCTSNHLHEQDMSMKTLQAVFTKKDKTRTTSTKHVVLIASKDQEEEQHSEEEPHEDASSHHTIIHHSNNKKQQQQQLHTITFAQHDDDQQHNHAHTKTSLSKGITTPLTSTNNTTTSMMMAGNYHQHVDAKDQSIIISDDDNDVVEQEGDVETFDDESSLGASFRHKIENSNGTHSTSFSFHDELSLIEVSSPTDMTTQSTPSFDSSTSNQSALSSSLLATSCVITKLDDDTIGVILSYCSIPEFENLTCTCRSFYNKFHLSYIYRQVFKKLNSKNSNKKSSRHYKSNHLQITPYLREVLRNRYHPTIFVPIRCMQFNAYTRFKDAIIDFWVKEFGFKRLNDAEVEIDIDFSKSNPWIDHLEKIVIRNRQDQQSESTIPRTISQLEILKKDQAFLKPILNERKNSSRTLSPFGSSKQQNSDMPTTSNVLSDLLKTIIELRQSGSVLRQQTVSNKFTDPNELDISDSQRVALNGAKSLIVANHWRVFDKFTLHIDFQFPSHERHFSFVEMPEITMYYHNFRSADGNPRKDLIEVSSGSIFKDGVDGKVFEFDSLGETGMGGTSPMNTSYQPVPSPSNSMSATVGDFKKPPKFTPVNGNSPYPSISHGTNPFTSITQPPKKKSRFFKKSSQATAVVGKVLLYFILHDFCPRYFSDYFSPKLASLESKAQQTKLQYLMKYYEKEDPNVVIDYLTINRNQLKQYRNKMIRKHTTREARRHMVKDNCMSMVRNFAKLVPFINYDQMTNEQKTYLLKTMVFNHVNPQDFLSMSDQLFMSSSFFGELRFNPTINSPFQINIMPRKCQTRDEPRPVWDYMINDQESDNASHSSLMSTADEIEYDSFQIYFDTMYTDTSSSAFSITGLDMPAINSEKIVVQRHILEIPTKFMMRCVTYHTPKNNAKNDLATTSTSSRSISSMFKAFCGVFCCGGDKMSGQ</sequence>